<dbReference type="SUPFAM" id="SSF75011">
    <property type="entry name" value="3-carboxy-cis,cis-mucoante lactonizing enzyme"/>
    <property type="match status" value="1"/>
</dbReference>
<feature type="domain" description="Glucose/Sorbosone dehydrogenase" evidence="3">
    <location>
        <begin position="39"/>
        <end position="394"/>
    </location>
</feature>
<evidence type="ECO:0000313" key="4">
    <source>
        <dbReference type="EMBL" id="OZV70606.1"/>
    </source>
</evidence>
<dbReference type="Proteomes" id="UP000216840">
    <property type="component" value="Unassembled WGS sequence"/>
</dbReference>
<name>A0A265UZ85_9FLAO</name>
<dbReference type="InterPro" id="IPR011042">
    <property type="entry name" value="6-blade_b-propeller_TolB-like"/>
</dbReference>
<sequence>MIYAMRFPKFMFTLMSLLSLMGLSAQITYESAFPNITFSRPVEIQNAQDGSNRMFVVEQPGRIEVFPNTPNVTGAQVSTFLNIEGIVTFSAGQEMGLLGLAFHPNYSQNGYFYVYYTTGSSSNLRMITSRFTVDSSNPNLADPNSEVVLLEYNKNQSNSNHNGGKIAFGVDGYLYISVGDGGGGNDPQNNAQNINNSFGSILRIDVDVDGSNPMAPNGNYEIPSDNPFASGPGLDEIFAYGIRNTWKFSIDEVTGNIWGADVGQGDFEEINLIANGGNYGWKRFEAESVANNTPTEGPGPLTFPVYFYSHNLGDVSITGGYVYRGSEISSLSPDINSKYIFADYVSGRVWALDYNSTTQVATRTLLFDTPGFVSTFGLDENGEIYFSSYGSTAQIFKLKDGTTAPSGTAVNGIGTWANVTSSAINGQIRAVETAFDGSVYIGGDFSVSGNSGINNIAVWSESDGLSTMGSTNGTINALKIAPNGDLYAGGNFSEIGGVSANNIAFWNGTSWFPLASGIDGSVAAIAIDANGNVYAGGIFENLNNSPARNIAVWNGTTWSSLEDQTTSIAGTNNEIRSLDIDNSGILYVGGNFDEAGGVSANRIATWNGTNWGSLGTGTSGFVEAIATTDNAIFVGGNFGEAGGQQVNRIAKWDKNTNTWSSLGNGVSNIVTALIHDGQNLYAGGGFEIANNSATDRIIVNKIAQYNETDGWRPLGTYTDVGVDTQINAIQFAKDTSGIDKIFVGGNFTTAGNISAQDIAQWLSDDALNVSEVDLLDGFQIYPNPTSSNVRLSRSVPWYLSDALGRKITSGSSDVVPMTALPQGLYFLNVSKKITFKIIKR</sequence>
<evidence type="ECO:0000256" key="2">
    <source>
        <dbReference type="SAM" id="SignalP"/>
    </source>
</evidence>
<feature type="signal peptide" evidence="2">
    <location>
        <begin position="1"/>
        <end position="25"/>
    </location>
</feature>
<organism evidence="4 5">
    <name type="scientific">Winogradskyella aurantia</name>
    <dbReference type="NCBI Taxonomy" id="1915063"/>
    <lineage>
        <taxon>Bacteria</taxon>
        <taxon>Pseudomonadati</taxon>
        <taxon>Bacteroidota</taxon>
        <taxon>Flavobacteriia</taxon>
        <taxon>Flavobacteriales</taxon>
        <taxon>Flavobacteriaceae</taxon>
        <taxon>Winogradskyella</taxon>
    </lineage>
</organism>
<dbReference type="InterPro" id="IPR011041">
    <property type="entry name" value="Quinoprot_gluc/sorb_DH_b-prop"/>
</dbReference>
<dbReference type="InterPro" id="IPR026444">
    <property type="entry name" value="Secre_tail"/>
</dbReference>
<feature type="chain" id="PRO_5012672892" evidence="2">
    <location>
        <begin position="26"/>
        <end position="840"/>
    </location>
</feature>
<dbReference type="PANTHER" id="PTHR19328:SF75">
    <property type="entry name" value="ALDOSE SUGAR DEHYDROGENASE YLII"/>
    <property type="match status" value="1"/>
</dbReference>
<accession>A0A265UZ85</accession>
<dbReference type="AlphaFoldDB" id="A0A265UZ85"/>
<protein>
    <submittedName>
        <fullName evidence="4">Glucose dehydrogenase</fullName>
    </submittedName>
</protein>
<dbReference type="InterPro" id="IPR012938">
    <property type="entry name" value="Glc/Sorbosone_DH"/>
</dbReference>
<dbReference type="Gene3D" id="2.120.10.30">
    <property type="entry name" value="TolB, C-terminal domain"/>
    <property type="match status" value="1"/>
</dbReference>
<comment type="caution">
    <text evidence="4">The sequence shown here is derived from an EMBL/GenBank/DDBJ whole genome shotgun (WGS) entry which is preliminary data.</text>
</comment>
<evidence type="ECO:0000256" key="1">
    <source>
        <dbReference type="ARBA" id="ARBA00022729"/>
    </source>
</evidence>
<evidence type="ECO:0000313" key="5">
    <source>
        <dbReference type="Proteomes" id="UP000216840"/>
    </source>
</evidence>
<dbReference type="PANTHER" id="PTHR19328">
    <property type="entry name" value="HEDGEHOG-INTERACTING PROTEIN"/>
    <property type="match status" value="1"/>
</dbReference>
<gene>
    <name evidence="4" type="ORF">CA834_00375</name>
</gene>
<proteinExistence type="predicted"/>
<dbReference type="NCBIfam" id="TIGR04183">
    <property type="entry name" value="Por_Secre_tail"/>
    <property type="match status" value="1"/>
</dbReference>
<dbReference type="EMBL" id="NGJN01000001">
    <property type="protein sequence ID" value="OZV70606.1"/>
    <property type="molecule type" value="Genomic_DNA"/>
</dbReference>
<reference evidence="4 5" key="1">
    <citation type="submission" date="2017-05" db="EMBL/GenBank/DDBJ databases">
        <title>The draft genome sequence of Idiomarina salinarum WNB302.</title>
        <authorList>
            <person name="Sun Y."/>
            <person name="Chen B."/>
            <person name="Du Z."/>
        </authorList>
    </citation>
    <scope>NUCLEOTIDE SEQUENCE [LARGE SCALE GENOMIC DNA]</scope>
    <source>
        <strain evidence="4 5">WNB302</strain>
    </source>
</reference>
<keyword evidence="5" id="KW-1185">Reference proteome</keyword>
<dbReference type="SUPFAM" id="SSF50952">
    <property type="entry name" value="Soluble quinoprotein glucose dehydrogenase"/>
    <property type="match status" value="1"/>
</dbReference>
<keyword evidence="1 2" id="KW-0732">Signal</keyword>
<dbReference type="OrthoDB" id="9761875at2"/>
<dbReference type="Pfam" id="PF07995">
    <property type="entry name" value="GSDH"/>
    <property type="match status" value="1"/>
</dbReference>
<evidence type="ECO:0000259" key="3">
    <source>
        <dbReference type="Pfam" id="PF07995"/>
    </source>
</evidence>